<proteinExistence type="predicted"/>
<sequence>MSNSCEFFGTEYSRSYTKHKLKPTELIRQKNYFEEHLEEGEIDPYTASIPSRLDEAAQQLVYKHILDNLRSVYQISYKHPRGDRDEKETEEKDLQSELLAYINHLYFNPHNEKVLAPPITAKRMLGYMRHKFLHGDLSMYQDTFGRTGATVMLQEHEKKKKASEIAGTLKNTHGFKIKRHELCVDMNFED</sequence>
<protein>
    <submittedName>
        <fullName evidence="2">Uncharacterized protein LOC108631397</fullName>
    </submittedName>
</protein>
<dbReference type="KEGG" id="ccal:108631397"/>
<name>A0AAJ7JE58_9HYME</name>
<organism evidence="1 2">
    <name type="scientific">Ceratina calcarata</name>
    <dbReference type="NCBI Taxonomy" id="156304"/>
    <lineage>
        <taxon>Eukaryota</taxon>
        <taxon>Metazoa</taxon>
        <taxon>Ecdysozoa</taxon>
        <taxon>Arthropoda</taxon>
        <taxon>Hexapoda</taxon>
        <taxon>Insecta</taxon>
        <taxon>Pterygota</taxon>
        <taxon>Neoptera</taxon>
        <taxon>Endopterygota</taxon>
        <taxon>Hymenoptera</taxon>
        <taxon>Apocrita</taxon>
        <taxon>Aculeata</taxon>
        <taxon>Apoidea</taxon>
        <taxon>Anthophila</taxon>
        <taxon>Apidae</taxon>
        <taxon>Ceratina</taxon>
        <taxon>Zadontomerus</taxon>
    </lineage>
</organism>
<evidence type="ECO:0000313" key="2">
    <source>
        <dbReference type="RefSeq" id="XP_017890747.1"/>
    </source>
</evidence>
<keyword evidence="1" id="KW-1185">Reference proteome</keyword>
<dbReference type="AlphaFoldDB" id="A0AAJ7JE58"/>
<dbReference type="GeneID" id="108631397"/>
<reference evidence="2" key="1">
    <citation type="submission" date="2025-08" db="UniProtKB">
        <authorList>
            <consortium name="RefSeq"/>
        </authorList>
    </citation>
    <scope>IDENTIFICATION</scope>
    <source>
        <tissue evidence="2">Whole body</tissue>
    </source>
</reference>
<dbReference type="RefSeq" id="XP_017890747.1">
    <property type="nucleotide sequence ID" value="XM_018035258.1"/>
</dbReference>
<accession>A0AAJ7JE58</accession>
<evidence type="ECO:0000313" key="1">
    <source>
        <dbReference type="Proteomes" id="UP000694925"/>
    </source>
</evidence>
<dbReference type="Proteomes" id="UP000694925">
    <property type="component" value="Unplaced"/>
</dbReference>
<gene>
    <name evidence="2" type="primary">LOC108631397</name>
</gene>